<keyword evidence="1" id="KW-1133">Transmembrane helix</keyword>
<dbReference type="AlphaFoldDB" id="A0A5B9QCY6"/>
<keyword evidence="1" id="KW-0472">Membrane</keyword>
<gene>
    <name evidence="2" type="ORF">Pr1d_41540</name>
</gene>
<keyword evidence="1" id="KW-0812">Transmembrane</keyword>
<evidence type="ECO:0008006" key="4">
    <source>
        <dbReference type="Google" id="ProtNLM"/>
    </source>
</evidence>
<dbReference type="NCBIfam" id="TIGR02913">
    <property type="entry name" value="HAF_rpt"/>
    <property type="match status" value="2"/>
</dbReference>
<accession>A0A5B9QCY6</accession>
<dbReference type="EMBL" id="CP042913">
    <property type="protein sequence ID" value="QEG36818.1"/>
    <property type="molecule type" value="Genomic_DNA"/>
</dbReference>
<dbReference type="OrthoDB" id="229996at2"/>
<protein>
    <recommendedName>
        <fullName evidence="4">PEP-CTERM protein-sorting domain-containing protein</fullName>
    </recommendedName>
</protein>
<dbReference type="InterPro" id="IPR014262">
    <property type="entry name" value="HAF_rpt"/>
</dbReference>
<dbReference type="Proteomes" id="UP000323917">
    <property type="component" value="Chromosome"/>
</dbReference>
<dbReference type="KEGG" id="bgok:Pr1d_41540"/>
<keyword evidence="3" id="KW-1185">Reference proteome</keyword>
<reference evidence="2 3" key="1">
    <citation type="submission" date="2019-08" db="EMBL/GenBank/DDBJ databases">
        <title>Deep-cultivation of Planctomycetes and their phenomic and genomic characterization uncovers novel biology.</title>
        <authorList>
            <person name="Wiegand S."/>
            <person name="Jogler M."/>
            <person name="Boedeker C."/>
            <person name="Pinto D."/>
            <person name="Vollmers J."/>
            <person name="Rivas-Marin E."/>
            <person name="Kohn T."/>
            <person name="Peeters S.H."/>
            <person name="Heuer A."/>
            <person name="Rast P."/>
            <person name="Oberbeckmann S."/>
            <person name="Bunk B."/>
            <person name="Jeske O."/>
            <person name="Meyerdierks A."/>
            <person name="Storesund J.E."/>
            <person name="Kallscheuer N."/>
            <person name="Luecker S."/>
            <person name="Lage O.M."/>
            <person name="Pohl T."/>
            <person name="Merkel B.J."/>
            <person name="Hornburger P."/>
            <person name="Mueller R.-W."/>
            <person name="Bruemmer F."/>
            <person name="Labrenz M."/>
            <person name="Spormann A.M."/>
            <person name="Op den Camp H."/>
            <person name="Overmann J."/>
            <person name="Amann R."/>
            <person name="Jetten M.S.M."/>
            <person name="Mascher T."/>
            <person name="Medema M.H."/>
            <person name="Devos D.P."/>
            <person name="Kaster A.-K."/>
            <person name="Ovreas L."/>
            <person name="Rohde M."/>
            <person name="Galperin M.Y."/>
            <person name="Jogler C."/>
        </authorList>
    </citation>
    <scope>NUCLEOTIDE SEQUENCE [LARGE SCALE GENOMIC DNA]</scope>
    <source>
        <strain evidence="2 3">Pr1d</strain>
    </source>
</reference>
<evidence type="ECO:0000313" key="2">
    <source>
        <dbReference type="EMBL" id="QEG36818.1"/>
    </source>
</evidence>
<name>A0A5B9QCY6_9BACT</name>
<evidence type="ECO:0000256" key="1">
    <source>
        <dbReference type="SAM" id="Phobius"/>
    </source>
</evidence>
<evidence type="ECO:0000313" key="3">
    <source>
        <dbReference type="Proteomes" id="UP000323917"/>
    </source>
</evidence>
<proteinExistence type="predicted"/>
<organism evidence="2 3">
    <name type="scientific">Bythopirellula goksoeyrii</name>
    <dbReference type="NCBI Taxonomy" id="1400387"/>
    <lineage>
        <taxon>Bacteria</taxon>
        <taxon>Pseudomonadati</taxon>
        <taxon>Planctomycetota</taxon>
        <taxon>Planctomycetia</taxon>
        <taxon>Pirellulales</taxon>
        <taxon>Lacipirellulaceae</taxon>
        <taxon>Bythopirellula</taxon>
    </lineage>
</organism>
<dbReference type="PROSITE" id="PS51257">
    <property type="entry name" value="PROKAR_LIPOPROTEIN"/>
    <property type="match status" value="1"/>
</dbReference>
<dbReference type="RefSeq" id="WP_148075124.1">
    <property type="nucleotide sequence ID" value="NZ_CP042913.1"/>
</dbReference>
<feature type="transmembrane region" description="Helical" evidence="1">
    <location>
        <begin position="361"/>
        <end position="384"/>
    </location>
</feature>
<sequence>MTIHRPLSILLTPLVLCACNAILQAYSFIGLGDLPGGRNSSSAYGVSSNGAVVVGSVDSSFGHEAFRWTRSGGMVGLGDLGIGDLFPGNGFSFAAGVSVDGSVVTGTAHSPTGSEAFRWTQATGMVSLGDIPDGINFILGNAISGDGLVVVGEADANYTFYAFRWTSETGMVNMGFLDGVPPEDPTLDYSAATGVSGDGSVVVGQSNSGAGGQAFRWTTEDGLVPLGDLPGGRFGSRATAVSLDGQVVVGHGTSLSTRYLDEAFRWTSADGMVGLGKLSGSTTSIANGVSEDGSIIVGKSEVAFVWDSLYGMRNLQSVLANDFGLGSSLTGWSLVEATAVSADGRAIVGFGINPAGDGEGWLAIIPEPSTFTLIGFSLFGLFGLRKTNKMRMSIGRED</sequence>